<sequence>MDELKCEKSKHLLETIPYEIVIREPSKESLQIVCDCSKKTGDYASLSVVDLKVLALTHDLHVQTCGKDKLNYDCKKTADTRAPDSEAVKSGDDEHQNGTDGDAAVPEKKYDALAGFYNPSSSSSAKQVGH</sequence>
<dbReference type="GO" id="GO:0030688">
    <property type="term" value="C:preribosome, small subunit precursor"/>
    <property type="evidence" value="ECO:0007669"/>
    <property type="project" value="TreeGrafter"/>
</dbReference>
<evidence type="ECO:0000256" key="1">
    <source>
        <dbReference type="ARBA" id="ARBA00022722"/>
    </source>
</evidence>
<dbReference type="GO" id="GO:0016787">
    <property type="term" value="F:hydrolase activity"/>
    <property type="evidence" value="ECO:0007669"/>
    <property type="project" value="UniProtKB-KW"/>
</dbReference>
<protein>
    <recommendedName>
        <fullName evidence="5">Ribonuclease PIN domain-containing protein</fullName>
    </recommendedName>
</protein>
<evidence type="ECO:0000313" key="7">
    <source>
        <dbReference type="Proteomes" id="UP000267096"/>
    </source>
</evidence>
<dbReference type="AlphaFoldDB" id="A0A3P6PMB6"/>
<evidence type="ECO:0000256" key="4">
    <source>
        <dbReference type="SAM" id="MobiDB-lite"/>
    </source>
</evidence>
<dbReference type="InterPro" id="IPR039907">
    <property type="entry name" value="NOB1"/>
</dbReference>
<dbReference type="Proteomes" id="UP000267096">
    <property type="component" value="Unassembled WGS sequence"/>
</dbReference>
<name>A0A3P6PMB6_ANISI</name>
<reference evidence="6 7" key="1">
    <citation type="submission" date="2018-11" db="EMBL/GenBank/DDBJ databases">
        <authorList>
            <consortium name="Pathogen Informatics"/>
        </authorList>
    </citation>
    <scope>NUCLEOTIDE SEQUENCE [LARGE SCALE GENOMIC DNA]</scope>
</reference>
<dbReference type="PANTHER" id="PTHR12814">
    <property type="entry name" value="RNA-BINDING PROTEIN NOB1"/>
    <property type="match status" value="1"/>
</dbReference>
<gene>
    <name evidence="6" type="ORF">ASIM_LOCUS3640</name>
</gene>
<dbReference type="OrthoDB" id="446759at2759"/>
<dbReference type="Gene3D" id="3.40.50.1010">
    <property type="entry name" value="5'-nuclease"/>
    <property type="match status" value="1"/>
</dbReference>
<dbReference type="EMBL" id="UYRR01005798">
    <property type="protein sequence ID" value="VDK22024.1"/>
    <property type="molecule type" value="Genomic_DNA"/>
</dbReference>
<dbReference type="PANTHER" id="PTHR12814:SF2">
    <property type="entry name" value="RNA-BINDING PROTEIN NOB1"/>
    <property type="match status" value="1"/>
</dbReference>
<evidence type="ECO:0000256" key="2">
    <source>
        <dbReference type="ARBA" id="ARBA00022723"/>
    </source>
</evidence>
<dbReference type="GO" id="GO:0004521">
    <property type="term" value="F:RNA endonuclease activity"/>
    <property type="evidence" value="ECO:0007669"/>
    <property type="project" value="TreeGrafter"/>
</dbReference>
<proteinExistence type="predicted"/>
<dbReference type="InterPro" id="IPR033411">
    <property type="entry name" value="Ribonuclease_PIN"/>
</dbReference>
<keyword evidence="2" id="KW-0479">Metal-binding</keyword>
<accession>A0A3P6PMB6</accession>
<feature type="compositionally biased region" description="Basic and acidic residues" evidence="4">
    <location>
        <begin position="80"/>
        <end position="97"/>
    </location>
</feature>
<evidence type="ECO:0000259" key="5">
    <source>
        <dbReference type="Pfam" id="PF17146"/>
    </source>
</evidence>
<dbReference type="GO" id="GO:0046872">
    <property type="term" value="F:metal ion binding"/>
    <property type="evidence" value="ECO:0007669"/>
    <property type="project" value="UniProtKB-KW"/>
</dbReference>
<feature type="region of interest" description="Disordered" evidence="4">
    <location>
        <begin position="80"/>
        <end position="105"/>
    </location>
</feature>
<evidence type="ECO:0000313" key="6">
    <source>
        <dbReference type="EMBL" id="VDK22024.1"/>
    </source>
</evidence>
<keyword evidence="1" id="KW-0540">Nuclease</keyword>
<organism evidence="6 7">
    <name type="scientific">Anisakis simplex</name>
    <name type="common">Herring worm</name>
    <dbReference type="NCBI Taxonomy" id="6269"/>
    <lineage>
        <taxon>Eukaryota</taxon>
        <taxon>Metazoa</taxon>
        <taxon>Ecdysozoa</taxon>
        <taxon>Nematoda</taxon>
        <taxon>Chromadorea</taxon>
        <taxon>Rhabditida</taxon>
        <taxon>Spirurina</taxon>
        <taxon>Ascaridomorpha</taxon>
        <taxon>Ascaridoidea</taxon>
        <taxon>Anisakidae</taxon>
        <taxon>Anisakis</taxon>
        <taxon>Anisakis simplex complex</taxon>
    </lineage>
</organism>
<keyword evidence="3" id="KW-0378">Hydrolase</keyword>
<feature type="domain" description="Ribonuclease PIN" evidence="5">
    <location>
        <begin position="1"/>
        <end position="60"/>
    </location>
</feature>
<evidence type="ECO:0000256" key="3">
    <source>
        <dbReference type="ARBA" id="ARBA00022801"/>
    </source>
</evidence>
<keyword evidence="7" id="KW-1185">Reference proteome</keyword>
<dbReference type="Pfam" id="PF17146">
    <property type="entry name" value="PIN_6"/>
    <property type="match status" value="1"/>
</dbReference>
<dbReference type="GO" id="GO:0030490">
    <property type="term" value="P:maturation of SSU-rRNA"/>
    <property type="evidence" value="ECO:0007669"/>
    <property type="project" value="TreeGrafter"/>
</dbReference>
<dbReference type="CDD" id="cd09876">
    <property type="entry name" value="PIN_Nob1-like"/>
    <property type="match status" value="1"/>
</dbReference>